<evidence type="ECO:0000313" key="9">
    <source>
        <dbReference type="EMBL" id="MCB8880355.1"/>
    </source>
</evidence>
<keyword evidence="7 8" id="KW-0066">ATP synthesis</keyword>
<evidence type="ECO:0000256" key="3">
    <source>
        <dbReference type="ARBA" id="ARBA00022781"/>
    </source>
</evidence>
<accession>A0A963Z1W9</accession>
<dbReference type="HAMAP" id="MF_01416">
    <property type="entry name" value="ATP_synth_delta_bact"/>
    <property type="match status" value="1"/>
</dbReference>
<comment type="function">
    <text evidence="8">F(1)F(0) ATP synthase produces ATP from ADP in the presence of a proton or sodium gradient. F-type ATPases consist of two structural domains, F(1) containing the extramembraneous catalytic core and F(0) containing the membrane proton channel, linked together by a central stalk and a peripheral stalk. During catalysis, ATP synthesis in the catalytic domain of F(1) is coupled via a rotary mechanism of the central stalk subunits to proton translocation.</text>
</comment>
<dbReference type="Gene3D" id="1.10.520.20">
    <property type="entry name" value="N-terminal domain of the delta subunit of the F1F0-ATP synthase"/>
    <property type="match status" value="1"/>
</dbReference>
<dbReference type="SUPFAM" id="SSF47928">
    <property type="entry name" value="N-terminal domain of the delta subunit of the F1F0-ATP synthase"/>
    <property type="match status" value="1"/>
</dbReference>
<evidence type="ECO:0000256" key="2">
    <source>
        <dbReference type="ARBA" id="ARBA00022448"/>
    </source>
</evidence>
<dbReference type="Pfam" id="PF00213">
    <property type="entry name" value="OSCP"/>
    <property type="match status" value="1"/>
</dbReference>
<dbReference type="PRINTS" id="PR00125">
    <property type="entry name" value="ATPASEDELTA"/>
</dbReference>
<dbReference type="GO" id="GO:0046933">
    <property type="term" value="F:proton-transporting ATP synthase activity, rotational mechanism"/>
    <property type="evidence" value="ECO:0007669"/>
    <property type="project" value="UniProtKB-UniRule"/>
</dbReference>
<keyword evidence="8" id="KW-1003">Cell membrane</keyword>
<keyword evidence="5 8" id="KW-0472">Membrane</keyword>
<organism evidence="9 10">
    <name type="scientific">Acidisoma cellulosilyticum</name>
    <dbReference type="NCBI Taxonomy" id="2802395"/>
    <lineage>
        <taxon>Bacteria</taxon>
        <taxon>Pseudomonadati</taxon>
        <taxon>Pseudomonadota</taxon>
        <taxon>Alphaproteobacteria</taxon>
        <taxon>Acetobacterales</taxon>
        <taxon>Acidocellaceae</taxon>
        <taxon>Acidisoma</taxon>
    </lineage>
</organism>
<comment type="similarity">
    <text evidence="8">Belongs to the ATPase delta chain family.</text>
</comment>
<keyword evidence="4 8" id="KW-0406">Ion transport</keyword>
<evidence type="ECO:0000256" key="4">
    <source>
        <dbReference type="ARBA" id="ARBA00023065"/>
    </source>
</evidence>
<keyword evidence="10" id="KW-1185">Reference proteome</keyword>
<evidence type="ECO:0000256" key="6">
    <source>
        <dbReference type="ARBA" id="ARBA00023196"/>
    </source>
</evidence>
<dbReference type="NCBIfam" id="TIGR01145">
    <property type="entry name" value="ATP_synt_delta"/>
    <property type="match status" value="1"/>
</dbReference>
<dbReference type="InterPro" id="IPR026015">
    <property type="entry name" value="ATP_synth_OSCP/delta_N_sf"/>
</dbReference>
<comment type="caution">
    <text evidence="9">The sequence shown here is derived from an EMBL/GenBank/DDBJ whole genome shotgun (WGS) entry which is preliminary data.</text>
</comment>
<evidence type="ECO:0000256" key="8">
    <source>
        <dbReference type="HAMAP-Rule" id="MF_01416"/>
    </source>
</evidence>
<protein>
    <recommendedName>
        <fullName evidence="8">ATP synthase subunit delta</fullName>
    </recommendedName>
    <alternativeName>
        <fullName evidence="8">ATP synthase F(1) sector subunit delta</fullName>
    </alternativeName>
    <alternativeName>
        <fullName evidence="8">F-type ATPase subunit delta</fullName>
        <shortName evidence="8">F-ATPase subunit delta</shortName>
    </alternativeName>
</protein>
<comment type="subcellular location">
    <subcellularLocation>
        <location evidence="8">Cell membrane</location>
        <topology evidence="8">Peripheral membrane protein</topology>
    </subcellularLocation>
    <subcellularLocation>
        <location evidence="1">Membrane</location>
    </subcellularLocation>
</comment>
<dbReference type="EMBL" id="JAESVA010000003">
    <property type="protein sequence ID" value="MCB8880355.1"/>
    <property type="molecule type" value="Genomic_DNA"/>
</dbReference>
<evidence type="ECO:0000256" key="1">
    <source>
        <dbReference type="ARBA" id="ARBA00004370"/>
    </source>
</evidence>
<keyword evidence="2 8" id="KW-0813">Transport</keyword>
<dbReference type="GO" id="GO:0045259">
    <property type="term" value="C:proton-transporting ATP synthase complex"/>
    <property type="evidence" value="ECO:0007669"/>
    <property type="project" value="UniProtKB-KW"/>
</dbReference>
<name>A0A963Z1W9_9PROT</name>
<reference evidence="9 10" key="1">
    <citation type="journal article" date="2021" name="Microorganisms">
        <title>Acidisoma silvae sp. nov. and Acidisomacellulosilytica sp. nov., Two Acidophilic Bacteria Isolated from Decaying Wood, Hydrolyzing Cellulose and Producing Poly-3-hydroxybutyrate.</title>
        <authorList>
            <person name="Mieszkin S."/>
            <person name="Pouder E."/>
            <person name="Uroz S."/>
            <person name="Simon-Colin C."/>
            <person name="Alain K."/>
        </authorList>
    </citation>
    <scope>NUCLEOTIDE SEQUENCE [LARGE SCALE GENOMIC DNA]</scope>
    <source>
        <strain evidence="9 10">HW T5.17</strain>
    </source>
</reference>
<comment type="function">
    <text evidence="8">This protein is part of the stalk that links CF(0) to CF(1). It either transmits conformational changes from CF(0) to CF(1) or is implicated in proton conduction.</text>
</comment>
<dbReference type="NCBIfam" id="NF004406">
    <property type="entry name" value="PRK05758.3-2"/>
    <property type="match status" value="1"/>
</dbReference>
<dbReference type="GO" id="GO:0005886">
    <property type="term" value="C:plasma membrane"/>
    <property type="evidence" value="ECO:0007669"/>
    <property type="project" value="UniProtKB-SubCell"/>
</dbReference>
<proteinExistence type="inferred from homology"/>
<gene>
    <name evidence="8" type="primary">atpH</name>
    <name evidence="9" type="ORF">ACELLULO517_08930</name>
</gene>
<evidence type="ECO:0000313" key="10">
    <source>
        <dbReference type="Proteomes" id="UP000721844"/>
    </source>
</evidence>
<sequence length="189" mass="20588">MASGAGTQSSNQILAGRYATALYDYAGEMGWLDRVIEEMDALGRLIDESADFRAFLSNPLIDVHEGTKAVRAVLQAQGFGSIVQDFVGVVSSNRRLFFLRPIVTAFAALVDKKRGLVRAEVVSAHPLTDLQSTQLRARLTELGYGRVNIEQTVDPSILGGLVVKLGARLYDTSLKSRLQRLQYAMKGAA</sequence>
<keyword evidence="3 8" id="KW-0375">Hydrogen ion transport</keyword>
<evidence type="ECO:0000256" key="5">
    <source>
        <dbReference type="ARBA" id="ARBA00023136"/>
    </source>
</evidence>
<dbReference type="PROSITE" id="PS00389">
    <property type="entry name" value="ATPASE_DELTA"/>
    <property type="match status" value="1"/>
</dbReference>
<keyword evidence="6 8" id="KW-0139">CF(1)</keyword>
<dbReference type="Proteomes" id="UP000721844">
    <property type="component" value="Unassembled WGS sequence"/>
</dbReference>
<dbReference type="InterPro" id="IPR020781">
    <property type="entry name" value="ATPase_OSCP/d_CS"/>
</dbReference>
<dbReference type="PANTHER" id="PTHR11910">
    <property type="entry name" value="ATP SYNTHASE DELTA CHAIN"/>
    <property type="match status" value="1"/>
</dbReference>
<dbReference type="RefSeq" id="WP_227306999.1">
    <property type="nucleotide sequence ID" value="NZ_JAESVA010000003.1"/>
</dbReference>
<dbReference type="AlphaFoldDB" id="A0A963Z1W9"/>
<evidence type="ECO:0000256" key="7">
    <source>
        <dbReference type="ARBA" id="ARBA00023310"/>
    </source>
</evidence>
<dbReference type="InterPro" id="IPR000711">
    <property type="entry name" value="ATPase_OSCP/dsu"/>
</dbReference>